<dbReference type="GO" id="GO:0006044">
    <property type="term" value="P:N-acetylglucosamine metabolic process"/>
    <property type="evidence" value="ECO:0007669"/>
    <property type="project" value="TreeGrafter"/>
</dbReference>
<evidence type="ECO:0000256" key="1">
    <source>
        <dbReference type="SAM" id="SignalP"/>
    </source>
</evidence>
<dbReference type="GO" id="GO:0006790">
    <property type="term" value="P:sulfur compound metabolic process"/>
    <property type="evidence" value="ECO:0007669"/>
    <property type="project" value="TreeGrafter"/>
</dbReference>
<dbReference type="Gene3D" id="3.40.50.300">
    <property type="entry name" value="P-loop containing nucleotide triphosphate hydrolases"/>
    <property type="match status" value="1"/>
</dbReference>
<dbReference type="AlphaFoldDB" id="A0AAN9A9C9"/>
<protein>
    <submittedName>
        <fullName evidence="2">Sulfotransferase</fullName>
        <ecNumber evidence="2">2.8.2.17</ecNumber>
    </submittedName>
</protein>
<dbReference type="GO" id="GO:0001517">
    <property type="term" value="F:N-acetylglucosamine 6-O-sulfotransferase activity"/>
    <property type="evidence" value="ECO:0007669"/>
    <property type="project" value="TreeGrafter"/>
</dbReference>
<sequence>MRICGKMWPGLTASRERRILVCLGLLCLLLTVQIYTQRTSTETTGVEGQDGQRFQFVERRQQLLQNQNSNEPDVIAEAVTPEATTRVRDTKVTTKNKVKDDILKGLSSLDTKQLQKLWRMLDSTRDPHAVQLIRIDQALQALKVRLLEDVSGRRFPEIMDAVQKASPISSQPRPESMQVIISTTWRSGSTFLEELLASHPAVYNHYEPLMQFGLKQIRDGADSVHAQKLIHDLLSCKYQGQNDYISTALKITDMFSRNAVLWESCSSEDWGNALCYNDVFLEGACKLFPWTTMKLVRLRLKLLRPILEEKTFNAHIIYLVRDPRGVINSRTDTVKWCSSADCNDPSYLCQDMDDDLTVALQMRKDFPGRVYVLRYEDLALDPFPKTQDLLAFLGLDFDPKMEEFLRSHTTKNYDKPWSTSRESKTRVTHWVSKLPEDKVLSVQNSCTAVLNRFGYLPINSTKSVSVEHILGPLVLPES</sequence>
<organism evidence="2 3">
    <name type="scientific">Halocaridina rubra</name>
    <name type="common">Hawaiian red shrimp</name>
    <dbReference type="NCBI Taxonomy" id="373956"/>
    <lineage>
        <taxon>Eukaryota</taxon>
        <taxon>Metazoa</taxon>
        <taxon>Ecdysozoa</taxon>
        <taxon>Arthropoda</taxon>
        <taxon>Crustacea</taxon>
        <taxon>Multicrustacea</taxon>
        <taxon>Malacostraca</taxon>
        <taxon>Eumalacostraca</taxon>
        <taxon>Eucarida</taxon>
        <taxon>Decapoda</taxon>
        <taxon>Pleocyemata</taxon>
        <taxon>Caridea</taxon>
        <taxon>Atyoidea</taxon>
        <taxon>Atyidae</taxon>
        <taxon>Halocaridina</taxon>
    </lineage>
</organism>
<dbReference type="InterPro" id="IPR027417">
    <property type="entry name" value="P-loop_NTPase"/>
</dbReference>
<dbReference type="Pfam" id="PF13469">
    <property type="entry name" value="Sulfotransfer_3"/>
    <property type="match status" value="1"/>
</dbReference>
<evidence type="ECO:0000313" key="2">
    <source>
        <dbReference type="EMBL" id="KAK7074722.1"/>
    </source>
</evidence>
<dbReference type="Proteomes" id="UP001381693">
    <property type="component" value="Unassembled WGS sequence"/>
</dbReference>
<gene>
    <name evidence="2" type="primary">Chst4_2</name>
    <name evidence="2" type="ORF">SK128_027254</name>
</gene>
<dbReference type="SUPFAM" id="SSF52540">
    <property type="entry name" value="P-loop containing nucleoside triphosphate hydrolases"/>
    <property type="match status" value="1"/>
</dbReference>
<evidence type="ECO:0000313" key="3">
    <source>
        <dbReference type="Proteomes" id="UP001381693"/>
    </source>
</evidence>
<keyword evidence="2" id="KW-0808">Transferase</keyword>
<name>A0AAN9A9C9_HALRR</name>
<dbReference type="PANTHER" id="PTHR10704:SF44">
    <property type="entry name" value="LD35051P-RELATED"/>
    <property type="match status" value="1"/>
</dbReference>
<proteinExistence type="predicted"/>
<keyword evidence="3" id="KW-1185">Reference proteome</keyword>
<reference evidence="2 3" key="1">
    <citation type="submission" date="2023-11" db="EMBL/GenBank/DDBJ databases">
        <title>Halocaridina rubra genome assembly.</title>
        <authorList>
            <person name="Smith C."/>
        </authorList>
    </citation>
    <scope>NUCLEOTIDE SEQUENCE [LARGE SCALE GENOMIC DNA]</scope>
    <source>
        <strain evidence="2">EP-1</strain>
        <tissue evidence="2">Whole</tissue>
    </source>
</reference>
<keyword evidence="1" id="KW-0732">Signal</keyword>
<dbReference type="EMBL" id="JAXCGZ010011476">
    <property type="protein sequence ID" value="KAK7074722.1"/>
    <property type="molecule type" value="Genomic_DNA"/>
</dbReference>
<feature type="chain" id="PRO_5042885884" evidence="1">
    <location>
        <begin position="37"/>
        <end position="478"/>
    </location>
</feature>
<accession>A0AAN9A9C9</accession>
<dbReference type="EC" id="2.8.2.17" evidence="2"/>
<comment type="caution">
    <text evidence="2">The sequence shown here is derived from an EMBL/GenBank/DDBJ whole genome shotgun (WGS) entry which is preliminary data.</text>
</comment>
<dbReference type="GO" id="GO:0008459">
    <property type="term" value="F:chondroitin 6-sulfotransferase activity"/>
    <property type="evidence" value="ECO:0007669"/>
    <property type="project" value="UniProtKB-EC"/>
</dbReference>
<feature type="signal peptide" evidence="1">
    <location>
        <begin position="1"/>
        <end position="36"/>
    </location>
</feature>
<dbReference type="InterPro" id="IPR051135">
    <property type="entry name" value="Gal/GlcNAc/GalNAc_ST"/>
</dbReference>
<dbReference type="PANTHER" id="PTHR10704">
    <property type="entry name" value="CARBOHYDRATE SULFOTRANSFERASE"/>
    <property type="match status" value="1"/>
</dbReference>